<accession>A0A9N9JY98</accession>
<dbReference type="Pfam" id="PF05699">
    <property type="entry name" value="Dimer_Tnp_hAT"/>
    <property type="match status" value="1"/>
</dbReference>
<feature type="non-terminal residue" evidence="2">
    <location>
        <position position="40"/>
    </location>
</feature>
<dbReference type="Proteomes" id="UP000789405">
    <property type="component" value="Unassembled WGS sequence"/>
</dbReference>
<protein>
    <submittedName>
        <fullName evidence="2">28759_t:CDS:1</fullName>
    </submittedName>
</protein>
<dbReference type="AlphaFoldDB" id="A0A9N9JY98"/>
<dbReference type="EMBL" id="CAJVPY010036485">
    <property type="protein sequence ID" value="CAG8802063.1"/>
    <property type="molecule type" value="Genomic_DNA"/>
</dbReference>
<gene>
    <name evidence="2" type="ORF">DERYTH_LOCUS23595</name>
</gene>
<dbReference type="InterPro" id="IPR008906">
    <property type="entry name" value="HATC_C_dom"/>
</dbReference>
<sequence>MASYYLSIQGSSVPSEQAFSMAAYVITKIRCNLKPESARA</sequence>
<dbReference type="SUPFAM" id="SSF53098">
    <property type="entry name" value="Ribonuclease H-like"/>
    <property type="match status" value="1"/>
</dbReference>
<proteinExistence type="predicted"/>
<comment type="caution">
    <text evidence="2">The sequence shown here is derived from an EMBL/GenBank/DDBJ whole genome shotgun (WGS) entry which is preliminary data.</text>
</comment>
<name>A0A9N9JY98_9GLOM</name>
<dbReference type="GO" id="GO:0046983">
    <property type="term" value="F:protein dimerization activity"/>
    <property type="evidence" value="ECO:0007669"/>
    <property type="project" value="InterPro"/>
</dbReference>
<organism evidence="2 3">
    <name type="scientific">Dentiscutata erythropus</name>
    <dbReference type="NCBI Taxonomy" id="1348616"/>
    <lineage>
        <taxon>Eukaryota</taxon>
        <taxon>Fungi</taxon>
        <taxon>Fungi incertae sedis</taxon>
        <taxon>Mucoromycota</taxon>
        <taxon>Glomeromycotina</taxon>
        <taxon>Glomeromycetes</taxon>
        <taxon>Diversisporales</taxon>
        <taxon>Gigasporaceae</taxon>
        <taxon>Dentiscutata</taxon>
    </lineage>
</organism>
<dbReference type="OrthoDB" id="2442905at2759"/>
<keyword evidence="3" id="KW-1185">Reference proteome</keyword>
<reference evidence="2" key="1">
    <citation type="submission" date="2021-06" db="EMBL/GenBank/DDBJ databases">
        <authorList>
            <person name="Kallberg Y."/>
            <person name="Tangrot J."/>
            <person name="Rosling A."/>
        </authorList>
    </citation>
    <scope>NUCLEOTIDE SEQUENCE</scope>
    <source>
        <strain evidence="2">MA453B</strain>
    </source>
</reference>
<evidence type="ECO:0000313" key="3">
    <source>
        <dbReference type="Proteomes" id="UP000789405"/>
    </source>
</evidence>
<evidence type="ECO:0000313" key="2">
    <source>
        <dbReference type="EMBL" id="CAG8802063.1"/>
    </source>
</evidence>
<feature type="domain" description="HAT C-terminal dimerisation" evidence="1">
    <location>
        <begin position="1"/>
        <end position="39"/>
    </location>
</feature>
<dbReference type="InterPro" id="IPR012337">
    <property type="entry name" value="RNaseH-like_sf"/>
</dbReference>
<evidence type="ECO:0000259" key="1">
    <source>
        <dbReference type="Pfam" id="PF05699"/>
    </source>
</evidence>